<proteinExistence type="predicted"/>
<evidence type="ECO:0000313" key="4">
    <source>
        <dbReference type="Proteomes" id="UP000220251"/>
    </source>
</evidence>
<evidence type="ECO:0000256" key="2">
    <source>
        <dbReference type="SAM" id="Phobius"/>
    </source>
</evidence>
<dbReference type="AlphaFoldDB" id="A0A0H5DN00"/>
<reference evidence="4" key="1">
    <citation type="submission" date="2015-06" db="EMBL/GenBank/DDBJ databases">
        <authorList>
            <person name="Bertelli C."/>
        </authorList>
    </citation>
    <scope>NUCLEOTIDE SEQUENCE [LARGE SCALE GENOMIC DNA]</scope>
    <source>
        <strain evidence="4">CRIB-30</strain>
    </source>
</reference>
<accession>A0A0H5DN00</accession>
<dbReference type="Proteomes" id="UP000220251">
    <property type="component" value="Unassembled WGS sequence"/>
</dbReference>
<dbReference type="EMBL" id="CWGJ01000001">
    <property type="protein sequence ID" value="CRX37412.1"/>
    <property type="molecule type" value="Genomic_DNA"/>
</dbReference>
<protein>
    <submittedName>
        <fullName evidence="3">Putative secreted protein</fullName>
    </submittedName>
</protein>
<sequence length="181" mass="21000">MRKILHKRPFRRLPFLLLEVMIAFGILALSAIPLVYPHLLILKEERALILELDVDLAAQNLIVDLLTELHENRVPFRLIEDEGIFEMNKEKISKAGITPEAIEKVFVRFTENHKPKPPKSSTLFYVKGTLHILYSPLYKERIRRNEATYTFSFLALRKVPEVSGRDEEFGGKDKEATDENQ</sequence>
<gene>
    <name evidence="3" type="ORF">ELAC_0048</name>
</gene>
<feature type="region of interest" description="Disordered" evidence="1">
    <location>
        <begin position="162"/>
        <end position="181"/>
    </location>
</feature>
<keyword evidence="2" id="KW-0472">Membrane</keyword>
<keyword evidence="2" id="KW-0812">Transmembrane</keyword>
<name>A0A0H5DN00_9BACT</name>
<feature type="transmembrane region" description="Helical" evidence="2">
    <location>
        <begin position="12"/>
        <end position="36"/>
    </location>
</feature>
<keyword evidence="4" id="KW-1185">Reference proteome</keyword>
<organism evidence="3 4">
    <name type="scientific">Estrella lausannensis</name>
    <dbReference type="NCBI Taxonomy" id="483423"/>
    <lineage>
        <taxon>Bacteria</taxon>
        <taxon>Pseudomonadati</taxon>
        <taxon>Chlamydiota</taxon>
        <taxon>Chlamydiia</taxon>
        <taxon>Parachlamydiales</taxon>
        <taxon>Candidatus Criblamydiaceae</taxon>
        <taxon>Estrella</taxon>
    </lineage>
</organism>
<keyword evidence="2" id="KW-1133">Transmembrane helix</keyword>
<evidence type="ECO:0000256" key="1">
    <source>
        <dbReference type="SAM" id="MobiDB-lite"/>
    </source>
</evidence>
<dbReference type="RefSeq" id="WP_098037268.1">
    <property type="nucleotide sequence ID" value="NZ_CWGJ01000001.1"/>
</dbReference>
<evidence type="ECO:0000313" key="3">
    <source>
        <dbReference type="EMBL" id="CRX37412.1"/>
    </source>
</evidence>